<gene>
    <name evidence="2" type="ORF">HannXRQ_Chr16g0501971</name>
</gene>
<name>A0A251RW91_HELAN</name>
<accession>A0A251RW91</accession>
<dbReference type="Gene3D" id="2.60.120.200">
    <property type="match status" value="1"/>
</dbReference>
<dbReference type="SUPFAM" id="SSF49899">
    <property type="entry name" value="Concanavalin A-like lectins/glucanases"/>
    <property type="match status" value="1"/>
</dbReference>
<dbReference type="InterPro" id="IPR046852">
    <property type="entry name" value="Neurobeachin_a-sol"/>
</dbReference>
<dbReference type="InParanoid" id="A0A251RW91"/>
<dbReference type="GO" id="GO:0030246">
    <property type="term" value="F:carbohydrate binding"/>
    <property type="evidence" value="ECO:0007669"/>
    <property type="project" value="UniProtKB-KW"/>
</dbReference>
<reference evidence="3" key="1">
    <citation type="journal article" date="2017" name="Nature">
        <title>The sunflower genome provides insights into oil metabolism, flowering and Asterid evolution.</title>
        <authorList>
            <person name="Badouin H."/>
            <person name="Gouzy J."/>
            <person name="Grassa C.J."/>
            <person name="Murat F."/>
            <person name="Staton S.E."/>
            <person name="Cottret L."/>
            <person name="Lelandais-Briere C."/>
            <person name="Owens G.L."/>
            <person name="Carrere S."/>
            <person name="Mayjonade B."/>
            <person name="Legrand L."/>
            <person name="Gill N."/>
            <person name="Kane N.C."/>
            <person name="Bowers J.E."/>
            <person name="Hubner S."/>
            <person name="Bellec A."/>
            <person name="Berard A."/>
            <person name="Berges H."/>
            <person name="Blanchet N."/>
            <person name="Boniface M.C."/>
            <person name="Brunel D."/>
            <person name="Catrice O."/>
            <person name="Chaidir N."/>
            <person name="Claudel C."/>
            <person name="Donnadieu C."/>
            <person name="Faraut T."/>
            <person name="Fievet G."/>
            <person name="Helmstetter N."/>
            <person name="King M."/>
            <person name="Knapp S.J."/>
            <person name="Lai Z."/>
            <person name="Le Paslier M.C."/>
            <person name="Lippi Y."/>
            <person name="Lorenzon L."/>
            <person name="Mandel J.R."/>
            <person name="Marage G."/>
            <person name="Marchand G."/>
            <person name="Marquand E."/>
            <person name="Bret-Mestries E."/>
            <person name="Morien E."/>
            <person name="Nambeesan S."/>
            <person name="Nguyen T."/>
            <person name="Pegot-Espagnet P."/>
            <person name="Pouilly N."/>
            <person name="Raftis F."/>
            <person name="Sallet E."/>
            <person name="Schiex T."/>
            <person name="Thomas J."/>
            <person name="Vandecasteele C."/>
            <person name="Vares D."/>
            <person name="Vear F."/>
            <person name="Vautrin S."/>
            <person name="Crespi M."/>
            <person name="Mangin B."/>
            <person name="Burke J.M."/>
            <person name="Salse J."/>
            <person name="Munos S."/>
            <person name="Vincourt P."/>
            <person name="Rieseberg L.H."/>
            <person name="Langlade N.B."/>
        </authorList>
    </citation>
    <scope>NUCLEOTIDE SEQUENCE [LARGE SCALE GENOMIC DNA]</scope>
    <source>
        <strain evidence="3">cv. SF193</strain>
    </source>
</reference>
<feature type="domain" description="Neurobeachin alpha-solenoid region" evidence="1">
    <location>
        <begin position="40"/>
        <end position="99"/>
    </location>
</feature>
<sequence length="262" mass="29949">MHHRRVLNRKTYSKLPFRRRFDHPLPPTQNPHSHMYLQLQLNWDNDSVVLIIGQLIQVTGGHSVCGKEIRKIFALLRSEKVGTRQQYCSLLLTNISSMLNEKGPTAFFNFDGHDSGIIINTSVQWPNYKGFSFSCWVRVESFPTSGRMGHFSFLSESRKGCLAVLAKDRLLFESIYQKRQCVSFPINLIGKKWHFLCITHSIGRAFSGGSHLKWYLDGVLVRVCDFIFKMKSIPTKVETCFFIAISIIIGFKSGTGISDNKP</sequence>
<dbReference type="PANTHER" id="PTHR13743">
    <property type="entry name" value="BEIGE/BEACH-RELATED"/>
    <property type="match status" value="1"/>
</dbReference>
<dbReference type="InterPro" id="IPR050865">
    <property type="entry name" value="BEACH_Domain"/>
</dbReference>
<dbReference type="PANTHER" id="PTHR13743:SF112">
    <property type="entry name" value="BEACH DOMAIN-CONTAINING PROTEIN"/>
    <property type="match status" value="1"/>
</dbReference>
<keyword evidence="2" id="KW-0430">Lectin</keyword>
<evidence type="ECO:0000313" key="2">
    <source>
        <dbReference type="EMBL" id="OTF90658.1"/>
    </source>
</evidence>
<evidence type="ECO:0000259" key="1">
    <source>
        <dbReference type="Pfam" id="PF20425"/>
    </source>
</evidence>
<dbReference type="STRING" id="4232.A0A251RW91"/>
<keyword evidence="3" id="KW-1185">Reference proteome</keyword>
<dbReference type="Proteomes" id="UP000215914">
    <property type="component" value="Chromosome 16"/>
</dbReference>
<dbReference type="AlphaFoldDB" id="A0A251RW91"/>
<dbReference type="Pfam" id="PF20425">
    <property type="entry name" value="Neurobeachin"/>
    <property type="match status" value="1"/>
</dbReference>
<organism evidence="2 3">
    <name type="scientific">Helianthus annuus</name>
    <name type="common">Common sunflower</name>
    <dbReference type="NCBI Taxonomy" id="4232"/>
    <lineage>
        <taxon>Eukaryota</taxon>
        <taxon>Viridiplantae</taxon>
        <taxon>Streptophyta</taxon>
        <taxon>Embryophyta</taxon>
        <taxon>Tracheophyta</taxon>
        <taxon>Spermatophyta</taxon>
        <taxon>Magnoliopsida</taxon>
        <taxon>eudicotyledons</taxon>
        <taxon>Gunneridae</taxon>
        <taxon>Pentapetalae</taxon>
        <taxon>asterids</taxon>
        <taxon>campanulids</taxon>
        <taxon>Asterales</taxon>
        <taxon>Asteraceae</taxon>
        <taxon>Asteroideae</taxon>
        <taxon>Heliantheae alliance</taxon>
        <taxon>Heliantheae</taxon>
        <taxon>Helianthus</taxon>
    </lineage>
</organism>
<protein>
    <submittedName>
        <fullName evidence="2">Putative concanavalin A-like lectin/glucanase domain-containing protein</fullName>
    </submittedName>
</protein>
<proteinExistence type="predicted"/>
<dbReference type="InterPro" id="IPR013320">
    <property type="entry name" value="ConA-like_dom_sf"/>
</dbReference>
<dbReference type="EMBL" id="CM007905">
    <property type="protein sequence ID" value="OTF90658.1"/>
    <property type="molecule type" value="Genomic_DNA"/>
</dbReference>
<evidence type="ECO:0000313" key="3">
    <source>
        <dbReference type="Proteomes" id="UP000215914"/>
    </source>
</evidence>